<dbReference type="GeneID" id="101853440"/>
<evidence type="ECO:0000256" key="9">
    <source>
        <dbReference type="SAM" id="MobiDB-lite"/>
    </source>
</evidence>
<gene>
    <name evidence="12" type="primary">LOC101853440</name>
</gene>
<evidence type="ECO:0000256" key="8">
    <source>
        <dbReference type="ARBA" id="ARBA00023136"/>
    </source>
</evidence>
<keyword evidence="6 10" id="KW-1133">Transmembrane helix</keyword>
<keyword evidence="7" id="KW-0496">Mitochondrion</keyword>
<keyword evidence="5" id="KW-0053">Apoptosis</keyword>
<evidence type="ECO:0000313" key="11">
    <source>
        <dbReference type="Proteomes" id="UP000694888"/>
    </source>
</evidence>
<evidence type="ECO:0000256" key="3">
    <source>
        <dbReference type="ARBA" id="ARBA00007710"/>
    </source>
</evidence>
<reference evidence="12" key="1">
    <citation type="submission" date="2025-08" db="UniProtKB">
        <authorList>
            <consortium name="RefSeq"/>
        </authorList>
    </citation>
    <scope>IDENTIFICATION</scope>
</reference>
<evidence type="ECO:0000256" key="10">
    <source>
        <dbReference type="SAM" id="Phobius"/>
    </source>
</evidence>
<feature type="compositionally biased region" description="Polar residues" evidence="9">
    <location>
        <begin position="35"/>
        <end position="48"/>
    </location>
</feature>
<keyword evidence="4 10" id="KW-0812">Transmembrane</keyword>
<evidence type="ECO:0000256" key="7">
    <source>
        <dbReference type="ARBA" id="ARBA00023128"/>
    </source>
</evidence>
<organism evidence="11 12">
    <name type="scientific">Aplysia californica</name>
    <name type="common">California sea hare</name>
    <dbReference type="NCBI Taxonomy" id="6500"/>
    <lineage>
        <taxon>Eukaryota</taxon>
        <taxon>Metazoa</taxon>
        <taxon>Spiralia</taxon>
        <taxon>Lophotrochozoa</taxon>
        <taxon>Mollusca</taxon>
        <taxon>Gastropoda</taxon>
        <taxon>Heterobranchia</taxon>
        <taxon>Euthyneura</taxon>
        <taxon>Tectipleura</taxon>
        <taxon>Aplysiida</taxon>
        <taxon>Aplysioidea</taxon>
        <taxon>Aplysiidae</taxon>
        <taxon>Aplysia</taxon>
    </lineage>
</organism>
<dbReference type="RefSeq" id="XP_005091816.1">
    <property type="nucleotide sequence ID" value="XM_005091759.3"/>
</dbReference>
<dbReference type="PANTHER" id="PTHR15186:SF5">
    <property type="entry name" value="BNIP3, ISOFORM A"/>
    <property type="match status" value="1"/>
</dbReference>
<accession>A0ABM0JEE8</accession>
<feature type="compositionally biased region" description="Basic and acidic residues" evidence="9">
    <location>
        <begin position="53"/>
        <end position="63"/>
    </location>
</feature>
<evidence type="ECO:0000256" key="2">
    <source>
        <dbReference type="ARBA" id="ARBA00004325"/>
    </source>
</evidence>
<proteinExistence type="inferred from homology"/>
<evidence type="ECO:0000256" key="6">
    <source>
        <dbReference type="ARBA" id="ARBA00022989"/>
    </source>
</evidence>
<keyword evidence="11" id="KW-1185">Reference proteome</keyword>
<feature type="region of interest" description="Disordered" evidence="9">
    <location>
        <begin position="20"/>
        <end position="99"/>
    </location>
</feature>
<comment type="subcellular location">
    <subcellularLocation>
        <location evidence="1">Membrane</location>
        <topology evidence="1">Single-pass membrane protein</topology>
    </subcellularLocation>
    <subcellularLocation>
        <location evidence="2">Mitochondrion membrane</location>
    </subcellularLocation>
</comment>
<dbReference type="Proteomes" id="UP000694888">
    <property type="component" value="Unplaced"/>
</dbReference>
<name>A0ABM0JEE8_APLCA</name>
<evidence type="ECO:0000256" key="4">
    <source>
        <dbReference type="ARBA" id="ARBA00022692"/>
    </source>
</evidence>
<evidence type="ECO:0000256" key="1">
    <source>
        <dbReference type="ARBA" id="ARBA00004167"/>
    </source>
</evidence>
<feature type="transmembrane region" description="Helical" evidence="10">
    <location>
        <begin position="148"/>
        <end position="176"/>
    </location>
</feature>
<dbReference type="PANTHER" id="PTHR15186">
    <property type="entry name" value="RE48077P"/>
    <property type="match status" value="1"/>
</dbReference>
<keyword evidence="8 10" id="KW-0472">Membrane</keyword>
<dbReference type="InterPro" id="IPR010548">
    <property type="entry name" value="BNIP3"/>
</dbReference>
<evidence type="ECO:0000256" key="5">
    <source>
        <dbReference type="ARBA" id="ARBA00022703"/>
    </source>
</evidence>
<protein>
    <submittedName>
        <fullName evidence="12">BCL2/adenovirus E1B 19 kDa protein-interacting protein 3</fullName>
    </submittedName>
</protein>
<dbReference type="Pfam" id="PF06553">
    <property type="entry name" value="BNIP3"/>
    <property type="match status" value="1"/>
</dbReference>
<comment type="similarity">
    <text evidence="3">Belongs to the NIP3 family.</text>
</comment>
<evidence type="ECO:0000313" key="12">
    <source>
        <dbReference type="RefSeq" id="XP_005091816.1"/>
    </source>
</evidence>
<sequence length="191" mass="21353">MASTQRPEHSEDLIDSWVELHYSNQPMNPPDVIEASSSSADPQVSYTGSIEKLLIDAQRESRTPSRPQSKESSVGGSPKSPPSPSGEWPSEEWKSKQDPGTDWIWDWSSRPEALQSFENWNERFRHPGSKGRPALSVRNTNVMKKTRLFSLANLPTLILTHACTFFLGAAAVLLYMKKYCNLPAIAHATLD</sequence>